<comment type="caution">
    <text evidence="8">The sequence shown here is derived from an EMBL/GenBank/DDBJ whole genome shotgun (WGS) entry which is preliminary data.</text>
</comment>
<keyword evidence="9" id="KW-1185">Reference proteome</keyword>
<dbReference type="SUPFAM" id="SSF48452">
    <property type="entry name" value="TPR-like"/>
    <property type="match status" value="1"/>
</dbReference>
<feature type="domain" description="RagB/SusD" evidence="6">
    <location>
        <begin position="259"/>
        <end position="575"/>
    </location>
</feature>
<evidence type="ECO:0000256" key="4">
    <source>
        <dbReference type="ARBA" id="ARBA00023136"/>
    </source>
</evidence>
<dbReference type="GO" id="GO:0009279">
    <property type="term" value="C:cell outer membrane"/>
    <property type="evidence" value="ECO:0007669"/>
    <property type="project" value="UniProtKB-SubCell"/>
</dbReference>
<gene>
    <name evidence="8" type="ORF">A3860_21245</name>
</gene>
<protein>
    <recommendedName>
        <fullName evidence="10">Carbohydrate-binding protein SusD</fullName>
    </recommendedName>
</protein>
<evidence type="ECO:0000256" key="1">
    <source>
        <dbReference type="ARBA" id="ARBA00004442"/>
    </source>
</evidence>
<name>A0A1V9G045_9BACT</name>
<evidence type="ECO:0000313" key="9">
    <source>
        <dbReference type="Proteomes" id="UP000192796"/>
    </source>
</evidence>
<evidence type="ECO:0008006" key="10">
    <source>
        <dbReference type="Google" id="ProtNLM"/>
    </source>
</evidence>
<dbReference type="CDD" id="cd08977">
    <property type="entry name" value="SusD"/>
    <property type="match status" value="1"/>
</dbReference>
<evidence type="ECO:0000259" key="6">
    <source>
        <dbReference type="Pfam" id="PF07980"/>
    </source>
</evidence>
<dbReference type="Pfam" id="PF07980">
    <property type="entry name" value="SusD_RagB"/>
    <property type="match status" value="1"/>
</dbReference>
<dbReference type="EMBL" id="LVYD01000043">
    <property type="protein sequence ID" value="OQP63952.1"/>
    <property type="molecule type" value="Genomic_DNA"/>
</dbReference>
<dbReference type="InterPro" id="IPR011990">
    <property type="entry name" value="TPR-like_helical_dom_sf"/>
</dbReference>
<dbReference type="RefSeq" id="WP_081147129.1">
    <property type="nucleotide sequence ID" value="NZ_LVYD01000043.1"/>
</dbReference>
<feature type="domain" description="SusD-like N-terminal" evidence="7">
    <location>
        <begin position="24"/>
        <end position="215"/>
    </location>
</feature>
<evidence type="ECO:0000256" key="3">
    <source>
        <dbReference type="ARBA" id="ARBA00022729"/>
    </source>
</evidence>
<keyword evidence="5" id="KW-0998">Cell outer membrane</keyword>
<dbReference type="InterPro" id="IPR033985">
    <property type="entry name" value="SusD-like_N"/>
</dbReference>
<dbReference type="OrthoDB" id="5694214at2"/>
<dbReference type="Pfam" id="PF14322">
    <property type="entry name" value="SusD-like_3"/>
    <property type="match status" value="1"/>
</dbReference>
<keyword evidence="4" id="KW-0472">Membrane</keyword>
<organism evidence="8 9">
    <name type="scientific">Niastella vici</name>
    <dbReference type="NCBI Taxonomy" id="1703345"/>
    <lineage>
        <taxon>Bacteria</taxon>
        <taxon>Pseudomonadati</taxon>
        <taxon>Bacteroidota</taxon>
        <taxon>Chitinophagia</taxon>
        <taxon>Chitinophagales</taxon>
        <taxon>Chitinophagaceae</taxon>
        <taxon>Niastella</taxon>
    </lineage>
</organism>
<proteinExistence type="inferred from homology"/>
<keyword evidence="3" id="KW-0732">Signal</keyword>
<comment type="subcellular location">
    <subcellularLocation>
        <location evidence="1">Cell outer membrane</location>
    </subcellularLocation>
</comment>
<evidence type="ECO:0000259" key="7">
    <source>
        <dbReference type="Pfam" id="PF14322"/>
    </source>
</evidence>
<comment type="similarity">
    <text evidence="2">Belongs to the SusD family.</text>
</comment>
<dbReference type="STRING" id="1703345.A3860_21245"/>
<evidence type="ECO:0000313" key="8">
    <source>
        <dbReference type="EMBL" id="OQP63952.1"/>
    </source>
</evidence>
<dbReference type="Gene3D" id="1.25.40.390">
    <property type="match status" value="1"/>
</dbReference>
<accession>A0A1V9G045</accession>
<sequence length="583" mass="65294">MTNNSKIILLLLLSFEIMSCSKVLDKKNLSAVDPATVWSNPAIATAYLNNIYAAVLTANPNATYSCTGNLSDEAVAYQRQLNSALRGTATFDTWNNFSQYNNIRTINILLGQIDGATFSQADKDMIKGQALLLRAWAYHILVSGYGGVPLILEAQSPTSDLTQLQKPRNKTSECVTQILKDLDAAIALLPDVSSGNDVGRVDKGSAMAYKGRVLLFYASPLFNGLGGVASWQKAYDANKAAKDFLDAHGKGLYASYGKIWDDELNKEAVMVRRYNYPQATYFQGGLIPLNWSKDDVGYDRPSLELVNAFPMKDGSSWDSQTRSYDTLFRNRDDRFYASIYYNGSPNQYLKGMRDDKTYLWTYFTTITNYNGATGLEGVHNDVTTDPLWSNSSFYRIKGIDKNIDKGTVYNAAVDWIEIRYAEVLMNYGECANELGKTTEALDVLKQIRNRAGILAGAGGNYGITAASQNEMRTAYQKERFVEFCFENKRWDDLRRWKLFGYMNALQQRHGIAVLLKPGETKVSPMDDINTVWTKFTSTVITTDAGNIALKDQYYIYGIPKAILDRNPLLKQNNNWGGDFDPLQ</sequence>
<dbReference type="InterPro" id="IPR012944">
    <property type="entry name" value="SusD_RagB_dom"/>
</dbReference>
<dbReference type="Proteomes" id="UP000192796">
    <property type="component" value="Unassembled WGS sequence"/>
</dbReference>
<reference evidence="8 9" key="1">
    <citation type="submission" date="2016-03" db="EMBL/GenBank/DDBJ databases">
        <title>Niastella vici sp. nov., isolated from farmland soil.</title>
        <authorList>
            <person name="Chen L."/>
            <person name="Wang D."/>
            <person name="Yang S."/>
            <person name="Wang G."/>
        </authorList>
    </citation>
    <scope>NUCLEOTIDE SEQUENCE [LARGE SCALE GENOMIC DNA]</scope>
    <source>
        <strain evidence="8 9">DJ57</strain>
    </source>
</reference>
<evidence type="ECO:0000256" key="5">
    <source>
        <dbReference type="ARBA" id="ARBA00023237"/>
    </source>
</evidence>
<dbReference type="AlphaFoldDB" id="A0A1V9G045"/>
<evidence type="ECO:0000256" key="2">
    <source>
        <dbReference type="ARBA" id="ARBA00006275"/>
    </source>
</evidence>